<proteinExistence type="predicted"/>
<reference evidence="1" key="1">
    <citation type="submission" date="2018-02" db="EMBL/GenBank/DDBJ databases">
        <title>Rhizophora mucronata_Transcriptome.</title>
        <authorList>
            <person name="Meera S.P."/>
            <person name="Sreeshan A."/>
            <person name="Augustine A."/>
        </authorList>
    </citation>
    <scope>NUCLEOTIDE SEQUENCE</scope>
    <source>
        <tissue evidence="1">Leaf</tissue>
    </source>
</reference>
<dbReference type="AlphaFoldDB" id="A0A2P2NUU1"/>
<sequence length="28" mass="3097">MLKGGGLKQFYGGSKRVIFSTNMANDLY</sequence>
<organism evidence="1">
    <name type="scientific">Rhizophora mucronata</name>
    <name type="common">Asiatic mangrove</name>
    <dbReference type="NCBI Taxonomy" id="61149"/>
    <lineage>
        <taxon>Eukaryota</taxon>
        <taxon>Viridiplantae</taxon>
        <taxon>Streptophyta</taxon>
        <taxon>Embryophyta</taxon>
        <taxon>Tracheophyta</taxon>
        <taxon>Spermatophyta</taxon>
        <taxon>Magnoliopsida</taxon>
        <taxon>eudicotyledons</taxon>
        <taxon>Gunneridae</taxon>
        <taxon>Pentapetalae</taxon>
        <taxon>rosids</taxon>
        <taxon>fabids</taxon>
        <taxon>Malpighiales</taxon>
        <taxon>Rhizophoraceae</taxon>
        <taxon>Rhizophora</taxon>
    </lineage>
</organism>
<protein>
    <submittedName>
        <fullName evidence="1">Uncharacterized protein</fullName>
    </submittedName>
</protein>
<dbReference type="EMBL" id="GGEC01065750">
    <property type="protein sequence ID" value="MBX46234.1"/>
    <property type="molecule type" value="Transcribed_RNA"/>
</dbReference>
<accession>A0A2P2NUU1</accession>
<evidence type="ECO:0000313" key="1">
    <source>
        <dbReference type="EMBL" id="MBX46234.1"/>
    </source>
</evidence>
<name>A0A2P2NUU1_RHIMU</name>